<evidence type="ECO:0000313" key="3">
    <source>
        <dbReference type="Proteomes" id="UP000194857"/>
    </source>
</evidence>
<organism evidence="1 3">
    <name type="scientific">Pseudomonas aeruginosa</name>
    <dbReference type="NCBI Taxonomy" id="287"/>
    <lineage>
        <taxon>Bacteria</taxon>
        <taxon>Pseudomonadati</taxon>
        <taxon>Pseudomonadota</taxon>
        <taxon>Gammaproteobacteria</taxon>
        <taxon>Pseudomonadales</taxon>
        <taxon>Pseudomonadaceae</taxon>
        <taxon>Pseudomonas</taxon>
    </lineage>
</organism>
<dbReference type="RefSeq" id="WP_003158159.1">
    <property type="nucleotide sequence ID" value="NZ_AP014651.1"/>
</dbReference>
<dbReference type="SMR" id="A0A1X0SIM1"/>
<sequence length="107" mass="12171">MSNQQKNFGDAQVALVAAWRKHPELRESLDGVVSEVLSQIVFQTEMLSKQAEGLARYVRRTHSDEDEVVRVLCYNIDIQINRIISICGEVNQHGIRVYGDAIDRDVD</sequence>
<reference evidence="1 3" key="1">
    <citation type="submission" date="2017-05" db="EMBL/GenBank/DDBJ databases">
        <authorList>
            <person name="Song R."/>
            <person name="Chenine A.L."/>
            <person name="Ruprecht R.M."/>
        </authorList>
    </citation>
    <scope>NUCLEOTIDE SEQUENCE [LARGE SCALE GENOMIC DNA]</scope>
    <source>
        <strain evidence="1 3">S567_C10_BS</strain>
    </source>
</reference>
<dbReference type="Proteomes" id="UP000276985">
    <property type="component" value="Unassembled WGS sequence"/>
</dbReference>
<evidence type="ECO:0000313" key="2">
    <source>
        <dbReference type="EMBL" id="RTS39874.1"/>
    </source>
</evidence>
<evidence type="ECO:0000313" key="4">
    <source>
        <dbReference type="Proteomes" id="UP000276985"/>
    </source>
</evidence>
<reference evidence="2 4" key="2">
    <citation type="submission" date="2018-12" db="EMBL/GenBank/DDBJ databases">
        <title>Pseudomonas aeruginosa Diversity Panel.</title>
        <authorList>
            <person name="Snesrud E."/>
            <person name="Mcgann P."/>
        </authorList>
    </citation>
    <scope>NUCLEOTIDE SEQUENCE [LARGE SCALE GENOMIC DNA]</scope>
    <source>
        <strain evidence="2 4">MRSN6241</strain>
    </source>
</reference>
<dbReference type="AlphaFoldDB" id="A0A1X0SIM1"/>
<dbReference type="Proteomes" id="UP000194857">
    <property type="component" value="Unassembled WGS sequence"/>
</dbReference>
<comment type="caution">
    <text evidence="1">The sequence shown here is derived from an EMBL/GenBank/DDBJ whole genome shotgun (WGS) entry which is preliminary data.</text>
</comment>
<dbReference type="EMBL" id="NFFZ01000055">
    <property type="protein sequence ID" value="OTI54461.1"/>
    <property type="molecule type" value="Genomic_DNA"/>
</dbReference>
<dbReference type="EMBL" id="RXTL01000049">
    <property type="protein sequence ID" value="RTS39874.1"/>
    <property type="molecule type" value="Genomic_DNA"/>
</dbReference>
<evidence type="ECO:0000313" key="1">
    <source>
        <dbReference type="EMBL" id="OTI54461.1"/>
    </source>
</evidence>
<gene>
    <name evidence="1" type="ORF">CAZ10_37650</name>
    <name evidence="2" type="ORF">DY940_31190</name>
</gene>
<name>A0A1X0SIM1_PSEAI</name>
<protein>
    <submittedName>
        <fullName evidence="1">Uncharacterized protein</fullName>
    </submittedName>
</protein>
<proteinExistence type="predicted"/>
<accession>A0A1X0SIM1</accession>